<dbReference type="EMBL" id="LUGH01000719">
    <property type="protein sequence ID" value="OBZ83112.1"/>
    <property type="molecule type" value="Genomic_DNA"/>
</dbReference>
<dbReference type="AlphaFoldDB" id="A0A1C7N1X7"/>
<evidence type="ECO:0000313" key="1">
    <source>
        <dbReference type="EMBL" id="OBZ83112.1"/>
    </source>
</evidence>
<keyword evidence="2" id="KW-1185">Reference proteome</keyword>
<accession>A0A1C7N1X7</accession>
<reference evidence="1 2" key="1">
    <citation type="submission" date="2016-03" db="EMBL/GenBank/DDBJ databases">
        <title>Choanephora cucurbitarum.</title>
        <authorList>
            <person name="Min B."/>
            <person name="Park H."/>
            <person name="Park J.-H."/>
            <person name="Shin H.-D."/>
            <person name="Choi I.-G."/>
        </authorList>
    </citation>
    <scope>NUCLEOTIDE SEQUENCE [LARGE SCALE GENOMIC DNA]</scope>
    <source>
        <strain evidence="1 2">KUS-F28377</strain>
    </source>
</reference>
<dbReference type="InParanoid" id="A0A1C7N1X7"/>
<dbReference type="Proteomes" id="UP000093000">
    <property type="component" value="Unassembled WGS sequence"/>
</dbReference>
<sequence length="69" mass="8189">MRNRVCIDVVTTRRRNVDEQSQIVSRSVVYFVFEKDEMLHQRIVSSFAFAVRLCEVEEDMETDKYALSL</sequence>
<proteinExistence type="predicted"/>
<gene>
    <name evidence="1" type="ORF">A0J61_08836</name>
</gene>
<organism evidence="1 2">
    <name type="scientific">Choanephora cucurbitarum</name>
    <dbReference type="NCBI Taxonomy" id="101091"/>
    <lineage>
        <taxon>Eukaryota</taxon>
        <taxon>Fungi</taxon>
        <taxon>Fungi incertae sedis</taxon>
        <taxon>Mucoromycota</taxon>
        <taxon>Mucoromycotina</taxon>
        <taxon>Mucoromycetes</taxon>
        <taxon>Mucorales</taxon>
        <taxon>Mucorineae</taxon>
        <taxon>Choanephoraceae</taxon>
        <taxon>Choanephoroideae</taxon>
        <taxon>Choanephora</taxon>
    </lineage>
</organism>
<comment type="caution">
    <text evidence="1">The sequence shown here is derived from an EMBL/GenBank/DDBJ whole genome shotgun (WGS) entry which is preliminary data.</text>
</comment>
<protein>
    <submittedName>
        <fullName evidence="1">Uncharacterized protein</fullName>
    </submittedName>
</protein>
<evidence type="ECO:0000313" key="2">
    <source>
        <dbReference type="Proteomes" id="UP000093000"/>
    </source>
</evidence>
<name>A0A1C7N1X7_9FUNG</name>